<comment type="caution">
    <text evidence="2">The sequence shown here is derived from an EMBL/GenBank/DDBJ whole genome shotgun (WGS) entry which is preliminary data.</text>
</comment>
<reference evidence="2 3" key="1">
    <citation type="submission" date="2024-05" db="EMBL/GenBank/DDBJ databases">
        <title>The nuclear and mitochondrial genome assemblies of Tetragonisca angustula (Apidae: Meliponini), a tiny yet remarkable pollinator in the Neotropics.</title>
        <authorList>
            <person name="Ferrari R."/>
            <person name="Ricardo P.C."/>
            <person name="Dias F.C."/>
            <person name="Araujo N.S."/>
            <person name="Soares D.O."/>
            <person name="Zhou Q.-S."/>
            <person name="Zhu C.-D."/>
            <person name="Coutinho L."/>
            <person name="Airas M.C."/>
            <person name="Batista T.M."/>
        </authorList>
    </citation>
    <scope>NUCLEOTIDE SEQUENCE [LARGE SCALE GENOMIC DNA]</scope>
    <source>
        <strain evidence="2">ASF017062</strain>
        <tissue evidence="2">Abdomen</tissue>
    </source>
</reference>
<proteinExistence type="predicted"/>
<evidence type="ECO:0000313" key="2">
    <source>
        <dbReference type="EMBL" id="KAK9299833.1"/>
    </source>
</evidence>
<accession>A0AAW0ZT20</accession>
<dbReference type="AlphaFoldDB" id="A0AAW0ZT20"/>
<evidence type="ECO:0000313" key="3">
    <source>
        <dbReference type="Proteomes" id="UP001432146"/>
    </source>
</evidence>
<sequence>MESTDSLSRSKALPNHGQGNKYCARRRVSLRLKNGPITTGLAVIPIWLPDNARWRSGEKGGKVSTHNAILRLPTVTRERIYPTLLIAADVAACIPPALFPGVHPAGA</sequence>
<protein>
    <submittedName>
        <fullName evidence="2">Uncharacterized protein</fullName>
    </submittedName>
</protein>
<name>A0AAW0ZT20_9HYME</name>
<gene>
    <name evidence="2" type="ORF">QLX08_007281</name>
</gene>
<evidence type="ECO:0000256" key="1">
    <source>
        <dbReference type="SAM" id="MobiDB-lite"/>
    </source>
</evidence>
<dbReference type="Proteomes" id="UP001432146">
    <property type="component" value="Unassembled WGS sequence"/>
</dbReference>
<dbReference type="EMBL" id="JAWNGG020000140">
    <property type="protein sequence ID" value="KAK9299833.1"/>
    <property type="molecule type" value="Genomic_DNA"/>
</dbReference>
<organism evidence="2 3">
    <name type="scientific">Tetragonisca angustula</name>
    <dbReference type="NCBI Taxonomy" id="166442"/>
    <lineage>
        <taxon>Eukaryota</taxon>
        <taxon>Metazoa</taxon>
        <taxon>Ecdysozoa</taxon>
        <taxon>Arthropoda</taxon>
        <taxon>Hexapoda</taxon>
        <taxon>Insecta</taxon>
        <taxon>Pterygota</taxon>
        <taxon>Neoptera</taxon>
        <taxon>Endopterygota</taxon>
        <taxon>Hymenoptera</taxon>
        <taxon>Apocrita</taxon>
        <taxon>Aculeata</taxon>
        <taxon>Apoidea</taxon>
        <taxon>Anthophila</taxon>
        <taxon>Apidae</taxon>
        <taxon>Tetragonisca</taxon>
    </lineage>
</organism>
<feature type="region of interest" description="Disordered" evidence="1">
    <location>
        <begin position="1"/>
        <end position="20"/>
    </location>
</feature>
<keyword evidence="3" id="KW-1185">Reference proteome</keyword>